<keyword evidence="3" id="KW-1185">Reference proteome</keyword>
<evidence type="ECO:0000313" key="2">
    <source>
        <dbReference type="EMBL" id="TXC89384.1"/>
    </source>
</evidence>
<reference evidence="2 3" key="1">
    <citation type="journal article" date="2005" name="Int. J. Syst. Evol. Microbiol.">
        <title>Bacillus litoralis sp. nov., isolated from a tidal flat of the Yellow Sea in Korea.</title>
        <authorList>
            <person name="Yoon J.H."/>
            <person name="Oh T.K."/>
        </authorList>
    </citation>
    <scope>NUCLEOTIDE SEQUENCE [LARGE SCALE GENOMIC DNA]</scope>
    <source>
        <strain evidence="2 3">SW-211</strain>
    </source>
</reference>
<feature type="transmembrane region" description="Helical" evidence="1">
    <location>
        <begin position="72"/>
        <end position="93"/>
    </location>
</feature>
<keyword evidence="1" id="KW-1133">Transmembrane helix</keyword>
<evidence type="ECO:0000313" key="3">
    <source>
        <dbReference type="Proteomes" id="UP000321363"/>
    </source>
</evidence>
<keyword evidence="1" id="KW-0472">Membrane</keyword>
<feature type="transmembrane region" description="Helical" evidence="1">
    <location>
        <begin position="12"/>
        <end position="36"/>
    </location>
</feature>
<dbReference type="OrthoDB" id="2843354at2"/>
<name>A0A5C6VXT3_9BACI</name>
<keyword evidence="1" id="KW-0812">Transmembrane</keyword>
<comment type="caution">
    <text evidence="2">The sequence shown here is derived from an EMBL/GenBank/DDBJ whole genome shotgun (WGS) entry which is preliminary data.</text>
</comment>
<dbReference type="EMBL" id="VOQF01000012">
    <property type="protein sequence ID" value="TXC89384.1"/>
    <property type="molecule type" value="Genomic_DNA"/>
</dbReference>
<dbReference type="InterPro" id="IPR025440">
    <property type="entry name" value="DUF4306"/>
</dbReference>
<proteinExistence type="predicted"/>
<organism evidence="2 3">
    <name type="scientific">Metabacillus litoralis</name>
    <dbReference type="NCBI Taxonomy" id="152268"/>
    <lineage>
        <taxon>Bacteria</taxon>
        <taxon>Bacillati</taxon>
        <taxon>Bacillota</taxon>
        <taxon>Bacilli</taxon>
        <taxon>Bacillales</taxon>
        <taxon>Bacillaceae</taxon>
        <taxon>Metabacillus</taxon>
    </lineage>
</organism>
<accession>A0A5C6VXT3</accession>
<dbReference type="AlphaFoldDB" id="A0A5C6VXT3"/>
<gene>
    <name evidence="2" type="ORF">FS935_17900</name>
</gene>
<sequence length="107" mass="12542">MDFVEKKENNVSGLSLVLIFGYTFFFTSWTASYLAYEDDWKSKLTYTPTTVTDPQKIYVIDKFLYTFEIQPIVTSIFLFSTLCLMVLSGIYLFKYVIIKFFKVSNLT</sequence>
<dbReference type="Pfam" id="PF14154">
    <property type="entry name" value="DUF4306"/>
    <property type="match status" value="1"/>
</dbReference>
<dbReference type="Proteomes" id="UP000321363">
    <property type="component" value="Unassembled WGS sequence"/>
</dbReference>
<protein>
    <submittedName>
        <fullName evidence="2">DUF4306 domain-containing protein</fullName>
    </submittedName>
</protein>
<evidence type="ECO:0000256" key="1">
    <source>
        <dbReference type="SAM" id="Phobius"/>
    </source>
</evidence>